<dbReference type="GO" id="GO:0005737">
    <property type="term" value="C:cytoplasm"/>
    <property type="evidence" value="ECO:0007669"/>
    <property type="project" value="TreeGrafter"/>
</dbReference>
<name>A0A8S3YNK9_9EUPU</name>
<dbReference type="Pfam" id="PF13920">
    <property type="entry name" value="zf-C3HC4_3"/>
    <property type="match status" value="1"/>
</dbReference>
<dbReference type="GO" id="GO:0043066">
    <property type="term" value="P:negative regulation of apoptotic process"/>
    <property type="evidence" value="ECO:0007669"/>
    <property type="project" value="TreeGrafter"/>
</dbReference>
<dbReference type="OrthoDB" id="10251804at2759"/>
<dbReference type="PANTHER" id="PTHR10044">
    <property type="entry name" value="INHIBITOR OF APOPTOSIS"/>
    <property type="match status" value="1"/>
</dbReference>
<comment type="caution">
    <text evidence="6">The sequence shown here is derived from an EMBL/GenBank/DDBJ whole genome shotgun (WGS) entry which is preliminary data.</text>
</comment>
<keyword evidence="2" id="KW-0862">Zinc</keyword>
<dbReference type="Gene3D" id="3.30.40.10">
    <property type="entry name" value="Zinc/RING finger domain, C3HC4 (zinc finger)"/>
    <property type="match status" value="1"/>
</dbReference>
<evidence type="ECO:0000256" key="2">
    <source>
        <dbReference type="ARBA" id="ARBA00022833"/>
    </source>
</evidence>
<dbReference type="Proteomes" id="UP000678393">
    <property type="component" value="Unassembled WGS sequence"/>
</dbReference>
<feature type="transmembrane region" description="Helical" evidence="4">
    <location>
        <begin position="45"/>
        <end position="67"/>
    </location>
</feature>
<proteinExistence type="predicted"/>
<sequence>VWAIEQGHAHINYRKWLTYWVIFNTFPFLEYFLLNLESSTWRIYWLWKCAVIIMCFLHLPENVYVLLIKPFLENYQVPIDNLLTSAAQSADNGTPIFVLIFCACVWGFRSLCNGLGFLYPAYMSMVTLLSGPEMDKMYWLTFWVVYSSYNIVDYILGGLPLYYLTKFLLLGIYMLEPQIQKEIYILGQKLILKHKPLSRAYRVIKHFVQAFLTSHPASNVARVHQMERPSSGTTYVWNLAASRNKNTAVKGQQAVVDPSEITLQMSSPLVQAVMELNVEVDLIKKAITQKLAQEGPGQNFTSVEALLEAVFDLSTCKEGDEDGSSVDEVSYQIGMKNPLHIPHSFNSDNYSQVVPTKVIEENRQLKEQRLCKICMLEEVEVVFVPCGHLVCCHDCSFKLSLCPICRAEIESSMRAYMS</sequence>
<feature type="transmembrane region" description="Helical" evidence="4">
    <location>
        <begin position="16"/>
        <end position="33"/>
    </location>
</feature>
<organism evidence="6 7">
    <name type="scientific">Candidula unifasciata</name>
    <dbReference type="NCBI Taxonomy" id="100452"/>
    <lineage>
        <taxon>Eukaryota</taxon>
        <taxon>Metazoa</taxon>
        <taxon>Spiralia</taxon>
        <taxon>Lophotrochozoa</taxon>
        <taxon>Mollusca</taxon>
        <taxon>Gastropoda</taxon>
        <taxon>Heterobranchia</taxon>
        <taxon>Euthyneura</taxon>
        <taxon>Panpulmonata</taxon>
        <taxon>Eupulmonata</taxon>
        <taxon>Stylommatophora</taxon>
        <taxon>Helicina</taxon>
        <taxon>Helicoidea</taxon>
        <taxon>Geomitridae</taxon>
        <taxon>Candidula</taxon>
    </lineage>
</organism>
<evidence type="ECO:0000313" key="6">
    <source>
        <dbReference type="EMBL" id="CAG5118363.1"/>
    </source>
</evidence>
<feature type="domain" description="RING-type" evidence="5">
    <location>
        <begin position="371"/>
        <end position="406"/>
    </location>
</feature>
<evidence type="ECO:0000256" key="4">
    <source>
        <dbReference type="SAM" id="Phobius"/>
    </source>
</evidence>
<dbReference type="PROSITE" id="PS50089">
    <property type="entry name" value="ZF_RING_2"/>
    <property type="match status" value="1"/>
</dbReference>
<dbReference type="InterPro" id="IPR001841">
    <property type="entry name" value="Znf_RING"/>
</dbReference>
<dbReference type="AlphaFoldDB" id="A0A8S3YNK9"/>
<dbReference type="GO" id="GO:0008270">
    <property type="term" value="F:zinc ion binding"/>
    <property type="evidence" value="ECO:0007669"/>
    <property type="project" value="UniProtKB-KW"/>
</dbReference>
<dbReference type="GO" id="GO:0031398">
    <property type="term" value="P:positive regulation of protein ubiquitination"/>
    <property type="evidence" value="ECO:0007669"/>
    <property type="project" value="TreeGrafter"/>
</dbReference>
<dbReference type="GO" id="GO:0043027">
    <property type="term" value="F:cysteine-type endopeptidase inhibitor activity involved in apoptotic process"/>
    <property type="evidence" value="ECO:0007669"/>
    <property type="project" value="TreeGrafter"/>
</dbReference>
<dbReference type="InterPro" id="IPR013083">
    <property type="entry name" value="Znf_RING/FYVE/PHD"/>
</dbReference>
<dbReference type="GO" id="GO:0051726">
    <property type="term" value="P:regulation of cell cycle"/>
    <property type="evidence" value="ECO:0007669"/>
    <property type="project" value="TreeGrafter"/>
</dbReference>
<dbReference type="SUPFAM" id="SSF57850">
    <property type="entry name" value="RING/U-box"/>
    <property type="match status" value="1"/>
</dbReference>
<protein>
    <recommendedName>
        <fullName evidence="5">RING-type domain-containing protein</fullName>
    </recommendedName>
</protein>
<evidence type="ECO:0000256" key="1">
    <source>
        <dbReference type="ARBA" id="ARBA00022771"/>
    </source>
</evidence>
<gene>
    <name evidence="6" type="ORF">CUNI_LOCUS3921</name>
</gene>
<dbReference type="GO" id="GO:0005634">
    <property type="term" value="C:nucleus"/>
    <property type="evidence" value="ECO:0007669"/>
    <property type="project" value="TreeGrafter"/>
</dbReference>
<keyword evidence="7" id="KW-1185">Reference proteome</keyword>
<keyword evidence="4" id="KW-0812">Transmembrane</keyword>
<feature type="transmembrane region" description="Helical" evidence="4">
    <location>
        <begin position="96"/>
        <end position="119"/>
    </location>
</feature>
<evidence type="ECO:0000259" key="5">
    <source>
        <dbReference type="PROSITE" id="PS50089"/>
    </source>
</evidence>
<keyword evidence="1 3" id="KW-0479">Metal-binding</keyword>
<dbReference type="GO" id="GO:0061630">
    <property type="term" value="F:ubiquitin protein ligase activity"/>
    <property type="evidence" value="ECO:0007669"/>
    <property type="project" value="TreeGrafter"/>
</dbReference>
<keyword evidence="4" id="KW-0472">Membrane</keyword>
<dbReference type="InterPro" id="IPR004345">
    <property type="entry name" value="TB2_DP1_HVA22"/>
</dbReference>
<keyword evidence="1 3" id="KW-0863">Zinc-finger</keyword>
<dbReference type="CDD" id="cd16713">
    <property type="entry name" value="RING-HC_BIRC2_3_7"/>
    <property type="match status" value="1"/>
</dbReference>
<dbReference type="EMBL" id="CAJHNH020000541">
    <property type="protein sequence ID" value="CAG5118363.1"/>
    <property type="molecule type" value="Genomic_DNA"/>
</dbReference>
<evidence type="ECO:0000313" key="7">
    <source>
        <dbReference type="Proteomes" id="UP000678393"/>
    </source>
</evidence>
<accession>A0A8S3YNK9</accession>
<reference evidence="6" key="1">
    <citation type="submission" date="2021-04" db="EMBL/GenBank/DDBJ databases">
        <authorList>
            <consortium name="Molecular Ecology Group"/>
        </authorList>
    </citation>
    <scope>NUCLEOTIDE SEQUENCE</scope>
</reference>
<evidence type="ECO:0000256" key="3">
    <source>
        <dbReference type="PROSITE-ProRule" id="PRU00175"/>
    </source>
</evidence>
<feature type="transmembrane region" description="Helical" evidence="4">
    <location>
        <begin position="139"/>
        <end position="164"/>
    </location>
</feature>
<dbReference type="PANTHER" id="PTHR10044:SF139">
    <property type="entry name" value="DEATH-ASSOCIATED INHIBITOR OF APOPTOSIS 2"/>
    <property type="match status" value="1"/>
</dbReference>
<dbReference type="InterPro" id="IPR050784">
    <property type="entry name" value="IAP"/>
</dbReference>
<dbReference type="Pfam" id="PF03134">
    <property type="entry name" value="TB2_DP1_HVA22"/>
    <property type="match status" value="1"/>
</dbReference>
<feature type="non-terminal residue" evidence="6">
    <location>
        <position position="418"/>
    </location>
</feature>
<dbReference type="Gene3D" id="1.10.8.10">
    <property type="entry name" value="DNA helicase RuvA subunit, C-terminal domain"/>
    <property type="match status" value="1"/>
</dbReference>
<keyword evidence="4" id="KW-1133">Transmembrane helix</keyword>